<dbReference type="HAMAP" id="MF_00191">
    <property type="entry name" value="IspH"/>
    <property type="match status" value="1"/>
</dbReference>
<keyword evidence="5" id="KW-0408">Iron</keyword>
<dbReference type="PANTHER" id="PTHR31619:SF5">
    <property type="entry name" value="4-HYDROXY-3-METHYLBUT-2-ENYL DIPHOSPHATE REDUCTASE, CHLOROPLASTIC"/>
    <property type="match status" value="1"/>
</dbReference>
<dbReference type="PANTHER" id="PTHR31619">
    <property type="entry name" value="4-HYDROXY-3-METHYLBUT-2-ENYL DIPHOSPHATE REDUCTASE, CHLOROPLASTIC"/>
    <property type="match status" value="1"/>
</dbReference>
<gene>
    <name evidence="12" type="primary">IDS</name>
    <name evidence="12" type="ORF">Naga_100079g5</name>
</gene>
<evidence type="ECO:0000256" key="6">
    <source>
        <dbReference type="ARBA" id="ARBA00023014"/>
    </source>
</evidence>
<keyword evidence="11" id="KW-0732">Signal</keyword>
<feature type="signal peptide" evidence="11">
    <location>
        <begin position="1"/>
        <end position="24"/>
    </location>
</feature>
<accession>W7TLS9</accession>
<dbReference type="NCBIfam" id="NF009911">
    <property type="entry name" value="PRK13371.1"/>
    <property type="match status" value="1"/>
</dbReference>
<evidence type="ECO:0000256" key="3">
    <source>
        <dbReference type="ARBA" id="ARBA00022723"/>
    </source>
</evidence>
<dbReference type="Proteomes" id="UP000019335">
    <property type="component" value="Chromosome 7"/>
</dbReference>
<dbReference type="OrthoDB" id="1698201at2759"/>
<evidence type="ECO:0000256" key="7">
    <source>
        <dbReference type="ARBA" id="ARBA00046313"/>
    </source>
</evidence>
<evidence type="ECO:0000256" key="2">
    <source>
        <dbReference type="ARBA" id="ARBA00022485"/>
    </source>
</evidence>
<keyword evidence="13" id="KW-1185">Reference proteome</keyword>
<evidence type="ECO:0000256" key="5">
    <source>
        <dbReference type="ARBA" id="ARBA00023004"/>
    </source>
</evidence>
<keyword evidence="6" id="KW-0411">Iron-sulfur</keyword>
<comment type="caution">
    <text evidence="12">The sequence shown here is derived from an EMBL/GenBank/DDBJ whole genome shotgun (WGS) entry which is preliminary data.</text>
</comment>
<dbReference type="GO" id="GO:0051745">
    <property type="term" value="F:4-hydroxy-3-methylbut-2-enyl diphosphate reductase activity"/>
    <property type="evidence" value="ECO:0007669"/>
    <property type="project" value="UniProtKB-EC"/>
</dbReference>
<reference evidence="12 13" key="1">
    <citation type="journal article" date="2014" name="Mol. Plant">
        <title>Chromosome Scale Genome Assembly and Transcriptome Profiling of Nannochloropsis gaditana in Nitrogen Depletion.</title>
        <authorList>
            <person name="Corteggiani Carpinelli E."/>
            <person name="Telatin A."/>
            <person name="Vitulo N."/>
            <person name="Forcato C."/>
            <person name="D'Angelo M."/>
            <person name="Schiavon R."/>
            <person name="Vezzi A."/>
            <person name="Giacometti G.M."/>
            <person name="Morosinotto T."/>
            <person name="Valle G."/>
        </authorList>
    </citation>
    <scope>NUCLEOTIDE SEQUENCE [LARGE SCALE GENOMIC DNA]</scope>
    <source>
        <strain evidence="12 13">B-31</strain>
    </source>
</reference>
<evidence type="ECO:0000313" key="12">
    <source>
        <dbReference type="EMBL" id="EWM26997.1"/>
    </source>
</evidence>
<feature type="chain" id="PRO_5004900979" description="4-hydroxy-3-methylbut-2-enyl diphosphate reductase" evidence="11">
    <location>
        <begin position="25"/>
        <end position="477"/>
    </location>
</feature>
<evidence type="ECO:0000256" key="4">
    <source>
        <dbReference type="ARBA" id="ARBA00023002"/>
    </source>
</evidence>
<dbReference type="GO" id="GO:0046872">
    <property type="term" value="F:metal ion binding"/>
    <property type="evidence" value="ECO:0007669"/>
    <property type="project" value="UniProtKB-KW"/>
</dbReference>
<evidence type="ECO:0000256" key="10">
    <source>
        <dbReference type="ARBA" id="ARBA00047177"/>
    </source>
</evidence>
<keyword evidence="3" id="KW-0479">Metal-binding</keyword>
<sequence>MSPRSMPVLLVAVLAVLCTASVTAFHTPSSPSAPSIWGAKRGAASAAALTRRHQAAADGEAVENVLSPKQERRRIIQSPNFHRQGFKAESEGVESQMVSEFTSQLINEMKDSTYTFQKGDLTIKLAKSFGFCWGVERAVAMAYEARAHFPEQRIHITNEIIHNPGVNERLADMNIDFLPVDEGKKQFEHIEKDDVVILPAFGATIQEMQLLDKKGVQIVDTTCPWVAKVWTAVEKHRKLESTSVIHGKWNHEETIATASFADVYIIVKDIHEAEYVCNYIVNGGDKAEFMEKFKNAVSEGFDPDVDLEKVGLANQTTMYKRETRAIGKLFEKTMMHKYGPAEVKNHYAEFDTICDATQERQDAITDLMEEKLDFILIVGGFDSSNTAHLKEIPHMQHIPSFHIDRAERISADGSIEHREIDGSIVKTANFLPDGPLTIGVTSGASTPDAYLQEAIERLFLLRTLKGQEAPQKDTVNA</sequence>
<dbReference type="EC" id="1.17.7.4" evidence="10"/>
<keyword evidence="2" id="KW-0004">4Fe-4S</keyword>
<dbReference type="GO" id="GO:0050992">
    <property type="term" value="P:dimethylallyl diphosphate biosynthetic process"/>
    <property type="evidence" value="ECO:0007669"/>
    <property type="project" value="InterPro"/>
</dbReference>
<evidence type="ECO:0000256" key="1">
    <source>
        <dbReference type="ARBA" id="ARBA00001966"/>
    </source>
</evidence>
<dbReference type="GO" id="GO:0019288">
    <property type="term" value="P:isopentenyl diphosphate biosynthetic process, methylerythritol 4-phosphate pathway"/>
    <property type="evidence" value="ECO:0007669"/>
    <property type="project" value="InterPro"/>
</dbReference>
<dbReference type="Pfam" id="PF02401">
    <property type="entry name" value="LYTB"/>
    <property type="match status" value="1"/>
</dbReference>
<dbReference type="AlphaFoldDB" id="W7TLS9"/>
<dbReference type="NCBIfam" id="TIGR00216">
    <property type="entry name" value="ispH_lytB"/>
    <property type="match status" value="1"/>
</dbReference>
<name>W7TLS9_9STRA</name>
<dbReference type="EMBL" id="AZIL01000527">
    <property type="protein sequence ID" value="EWM26997.1"/>
    <property type="molecule type" value="Genomic_DNA"/>
</dbReference>
<comment type="pathway">
    <text evidence="7">Isoprenoid biosynthesis; isopentenyl diphosphate biosynthesis via DXP pathway; isopentenyl diphosphate from 1-deoxy-D-xylulose 5-phosphate: step 6/6.</text>
</comment>
<keyword evidence="4" id="KW-0560">Oxidoreductase</keyword>
<dbReference type="CDD" id="cd13944">
    <property type="entry name" value="lytB_ispH"/>
    <property type="match status" value="1"/>
</dbReference>
<comment type="pathway">
    <text evidence="8">Isoprenoid biosynthesis; dimethylallyl diphosphate biosynthesis; dimethylallyl diphosphate from (2E)-4-hydroxy-3-methylbutenyl diphosphate: step 1/1.</text>
</comment>
<dbReference type="Gene3D" id="3.40.1010.20">
    <property type="entry name" value="4-hydroxy-3-methylbut-2-enyl diphosphate reductase, catalytic domain"/>
    <property type="match status" value="2"/>
</dbReference>
<evidence type="ECO:0000313" key="13">
    <source>
        <dbReference type="Proteomes" id="UP000019335"/>
    </source>
</evidence>
<dbReference type="InterPro" id="IPR003451">
    <property type="entry name" value="LytB/IspH"/>
</dbReference>
<comment type="cofactor">
    <cofactor evidence="1">
        <name>[4Fe-4S] cluster</name>
        <dbReference type="ChEBI" id="CHEBI:49883"/>
    </cofactor>
</comment>
<dbReference type="Gene3D" id="3.40.50.11270">
    <property type="match status" value="1"/>
</dbReference>
<proteinExistence type="inferred from homology"/>
<evidence type="ECO:0000256" key="9">
    <source>
        <dbReference type="ARBA" id="ARBA00046335"/>
    </source>
</evidence>
<organism evidence="12 13">
    <name type="scientific">Nannochloropsis gaditana</name>
    <dbReference type="NCBI Taxonomy" id="72520"/>
    <lineage>
        <taxon>Eukaryota</taxon>
        <taxon>Sar</taxon>
        <taxon>Stramenopiles</taxon>
        <taxon>Ochrophyta</taxon>
        <taxon>Eustigmatophyceae</taxon>
        <taxon>Eustigmatales</taxon>
        <taxon>Monodopsidaceae</taxon>
        <taxon>Nannochloropsis</taxon>
    </lineage>
</organism>
<protein>
    <recommendedName>
        <fullName evidence="10">4-hydroxy-3-methylbut-2-enyl diphosphate reductase</fullName>
        <ecNumber evidence="10">1.17.7.4</ecNumber>
    </recommendedName>
</protein>
<evidence type="ECO:0000256" key="8">
    <source>
        <dbReference type="ARBA" id="ARBA00046314"/>
    </source>
</evidence>
<dbReference type="GO" id="GO:0051539">
    <property type="term" value="F:4 iron, 4 sulfur cluster binding"/>
    <property type="evidence" value="ECO:0007669"/>
    <property type="project" value="UniProtKB-KW"/>
</dbReference>
<evidence type="ECO:0000256" key="11">
    <source>
        <dbReference type="SAM" id="SignalP"/>
    </source>
</evidence>
<comment type="similarity">
    <text evidence="9">Belongs to the IspH family.</text>
</comment>